<accession>A0A4R3J1W1</accession>
<sequence>MDTSVISSSIAKSVFDRPVAAIDETSGPVAEVPLSTFVTKLEKRRASPGGAQSAWFKGEQLPLESLGVVGEVIAKAPTLGAALRKFVLGLPLVQSNTTLSMEIADDKVRVGYRILDPDIWPRRGDAELTLGIIHSVCMRFGMDRHALLDVGFEHEADGATCSISRYNRTDALCDESENYLVFPVRCLSLTRQDTERVAHLSWDAPDQLLSSHLRHLPVSCRVRQKILYRMGLGSIGQMDIACELGLSERTLRRALAAEGTSYHEIRDECRRSMALALLKRSRLSLSDVAFSLGYSDQTAFSRAFSRWFGAPPSRHCGKA</sequence>
<dbReference type="SMART" id="SM00342">
    <property type="entry name" value="HTH_ARAC"/>
    <property type="match status" value="1"/>
</dbReference>
<dbReference type="GO" id="GO:0005829">
    <property type="term" value="C:cytosol"/>
    <property type="evidence" value="ECO:0007669"/>
    <property type="project" value="TreeGrafter"/>
</dbReference>
<dbReference type="GO" id="GO:0000976">
    <property type="term" value="F:transcription cis-regulatory region binding"/>
    <property type="evidence" value="ECO:0007669"/>
    <property type="project" value="TreeGrafter"/>
</dbReference>
<dbReference type="InterPro" id="IPR032687">
    <property type="entry name" value="AraC-type_N"/>
</dbReference>
<dbReference type="PANTHER" id="PTHR47894">
    <property type="entry name" value="HTH-TYPE TRANSCRIPTIONAL REGULATOR GADX"/>
    <property type="match status" value="1"/>
</dbReference>
<evidence type="ECO:0000313" key="5">
    <source>
        <dbReference type="EMBL" id="TCS59768.1"/>
    </source>
</evidence>
<dbReference type="PANTHER" id="PTHR47894:SF4">
    <property type="entry name" value="HTH-TYPE TRANSCRIPTIONAL REGULATOR GADX"/>
    <property type="match status" value="1"/>
</dbReference>
<comment type="caution">
    <text evidence="5">The sequence shown here is derived from an EMBL/GenBank/DDBJ whole genome shotgun (WGS) entry which is preliminary data.</text>
</comment>
<proteinExistence type="predicted"/>
<dbReference type="Pfam" id="PF12625">
    <property type="entry name" value="Arabinose_bd"/>
    <property type="match status" value="1"/>
</dbReference>
<keyword evidence="1" id="KW-0805">Transcription regulation</keyword>
<name>A0A4R3J1W1_9RHOB</name>
<protein>
    <submittedName>
        <fullName evidence="5">AraC-type transcriptional regulator</fullName>
    </submittedName>
</protein>
<dbReference type="EMBL" id="SLZU01000019">
    <property type="protein sequence ID" value="TCS59768.1"/>
    <property type="molecule type" value="Genomic_DNA"/>
</dbReference>
<evidence type="ECO:0000256" key="3">
    <source>
        <dbReference type="ARBA" id="ARBA00023163"/>
    </source>
</evidence>
<evidence type="ECO:0000256" key="1">
    <source>
        <dbReference type="ARBA" id="ARBA00023015"/>
    </source>
</evidence>
<evidence type="ECO:0000313" key="6">
    <source>
        <dbReference type="Proteomes" id="UP000295696"/>
    </source>
</evidence>
<evidence type="ECO:0000256" key="2">
    <source>
        <dbReference type="ARBA" id="ARBA00023125"/>
    </source>
</evidence>
<keyword evidence="6" id="KW-1185">Reference proteome</keyword>
<keyword evidence="3" id="KW-0804">Transcription</keyword>
<dbReference type="SUPFAM" id="SSF46689">
    <property type="entry name" value="Homeodomain-like"/>
    <property type="match status" value="1"/>
</dbReference>
<dbReference type="Gene3D" id="1.10.10.60">
    <property type="entry name" value="Homeodomain-like"/>
    <property type="match status" value="1"/>
</dbReference>
<dbReference type="InterPro" id="IPR018060">
    <property type="entry name" value="HTH_AraC"/>
</dbReference>
<dbReference type="GO" id="GO:0003700">
    <property type="term" value="F:DNA-binding transcription factor activity"/>
    <property type="evidence" value="ECO:0007669"/>
    <property type="project" value="InterPro"/>
</dbReference>
<reference evidence="5 6" key="1">
    <citation type="submission" date="2019-03" db="EMBL/GenBank/DDBJ databases">
        <title>Genomic Encyclopedia of Type Strains, Phase IV (KMG-IV): sequencing the most valuable type-strain genomes for metagenomic binning, comparative biology and taxonomic classification.</title>
        <authorList>
            <person name="Goeker M."/>
        </authorList>
    </citation>
    <scope>NUCLEOTIDE SEQUENCE [LARGE SCALE GENOMIC DNA]</scope>
    <source>
        <strain evidence="5 6">DSM 104836</strain>
    </source>
</reference>
<dbReference type="AlphaFoldDB" id="A0A4R3J1W1"/>
<evidence type="ECO:0000259" key="4">
    <source>
        <dbReference type="PROSITE" id="PS01124"/>
    </source>
</evidence>
<organism evidence="5 6">
    <name type="scientific">Primorskyibacter sedentarius</name>
    <dbReference type="NCBI Taxonomy" id="745311"/>
    <lineage>
        <taxon>Bacteria</taxon>
        <taxon>Pseudomonadati</taxon>
        <taxon>Pseudomonadota</taxon>
        <taxon>Alphaproteobacteria</taxon>
        <taxon>Rhodobacterales</taxon>
        <taxon>Roseobacteraceae</taxon>
        <taxon>Primorskyibacter</taxon>
    </lineage>
</organism>
<dbReference type="PROSITE" id="PS01124">
    <property type="entry name" value="HTH_ARAC_FAMILY_2"/>
    <property type="match status" value="1"/>
</dbReference>
<dbReference type="Proteomes" id="UP000295696">
    <property type="component" value="Unassembled WGS sequence"/>
</dbReference>
<feature type="domain" description="HTH araC/xylS-type" evidence="4">
    <location>
        <begin position="220"/>
        <end position="318"/>
    </location>
</feature>
<dbReference type="RefSeq" id="WP_165907591.1">
    <property type="nucleotide sequence ID" value="NZ_SLZU01000019.1"/>
</dbReference>
<gene>
    <name evidence="5" type="ORF">EDD52_11971</name>
</gene>
<keyword evidence="2" id="KW-0238">DNA-binding</keyword>
<dbReference type="Pfam" id="PF12833">
    <property type="entry name" value="HTH_18"/>
    <property type="match status" value="1"/>
</dbReference>
<dbReference type="InterPro" id="IPR009057">
    <property type="entry name" value="Homeodomain-like_sf"/>
</dbReference>